<feature type="compositionally biased region" description="Polar residues" evidence="2">
    <location>
        <begin position="62"/>
        <end position="71"/>
    </location>
</feature>
<feature type="region of interest" description="Disordered" evidence="2">
    <location>
        <begin position="1"/>
        <end position="71"/>
    </location>
</feature>
<evidence type="ECO:0000313" key="3">
    <source>
        <dbReference type="EMBL" id="GBB86936.1"/>
    </source>
</evidence>
<dbReference type="AlphaFoldDB" id="A0A2Z6R2E8"/>
<dbReference type="Proteomes" id="UP000615446">
    <property type="component" value="Unassembled WGS sequence"/>
</dbReference>
<keyword evidence="5" id="KW-1185">Reference proteome</keyword>
<feature type="compositionally biased region" description="Polar residues" evidence="2">
    <location>
        <begin position="46"/>
        <end position="55"/>
    </location>
</feature>
<feature type="compositionally biased region" description="Acidic residues" evidence="2">
    <location>
        <begin position="255"/>
        <end position="271"/>
    </location>
</feature>
<evidence type="ECO:0000256" key="2">
    <source>
        <dbReference type="SAM" id="MobiDB-lite"/>
    </source>
</evidence>
<dbReference type="EMBL" id="BLAL01000030">
    <property type="protein sequence ID" value="GES77546.1"/>
    <property type="molecule type" value="Genomic_DNA"/>
</dbReference>
<reference evidence="3 5" key="1">
    <citation type="submission" date="2017-11" db="EMBL/GenBank/DDBJ databases">
        <title>The genome of Rhizophagus clarus HR1 reveals common genetic basis of auxotrophy among arbuscular mycorrhizal fungi.</title>
        <authorList>
            <person name="Kobayashi Y."/>
        </authorList>
    </citation>
    <scope>NUCLEOTIDE SEQUENCE [LARGE SCALE GENOMIC DNA]</scope>
    <source>
        <strain evidence="3 5">HR1</strain>
    </source>
</reference>
<evidence type="ECO:0000256" key="1">
    <source>
        <dbReference type="SAM" id="Coils"/>
    </source>
</evidence>
<feature type="compositionally biased region" description="Basic and acidic residues" evidence="2">
    <location>
        <begin position="241"/>
        <end position="254"/>
    </location>
</feature>
<feature type="compositionally biased region" description="Low complexity" evidence="2">
    <location>
        <begin position="284"/>
        <end position="294"/>
    </location>
</feature>
<feature type="compositionally biased region" description="Low complexity" evidence="2">
    <location>
        <begin position="323"/>
        <end position="332"/>
    </location>
</feature>
<feature type="compositionally biased region" description="Acidic residues" evidence="2">
    <location>
        <begin position="295"/>
        <end position="315"/>
    </location>
</feature>
<evidence type="ECO:0000313" key="4">
    <source>
        <dbReference type="EMBL" id="GES77546.1"/>
    </source>
</evidence>
<protein>
    <submittedName>
        <fullName evidence="3">Uncharacterized protein</fullName>
    </submittedName>
</protein>
<dbReference type="Proteomes" id="UP000247702">
    <property type="component" value="Unassembled WGS sequence"/>
</dbReference>
<proteinExistence type="predicted"/>
<reference evidence="4" key="2">
    <citation type="submission" date="2019-10" db="EMBL/GenBank/DDBJ databases">
        <title>Conservation and host-specific expression of non-tandemly repeated heterogenous ribosome RNA gene in arbuscular mycorrhizal fungi.</title>
        <authorList>
            <person name="Maeda T."/>
            <person name="Kobayashi Y."/>
            <person name="Nakagawa T."/>
            <person name="Ezawa T."/>
            <person name="Yamaguchi K."/>
            <person name="Bino T."/>
            <person name="Nishimoto Y."/>
            <person name="Shigenobu S."/>
            <person name="Kawaguchi M."/>
        </authorList>
    </citation>
    <scope>NUCLEOTIDE SEQUENCE</scope>
    <source>
        <strain evidence="4">HR1</strain>
    </source>
</reference>
<evidence type="ECO:0000313" key="5">
    <source>
        <dbReference type="Proteomes" id="UP000247702"/>
    </source>
</evidence>
<gene>
    <name evidence="4" type="ORF">RCL2_000490300</name>
    <name evidence="3" type="ORF">RclHR1_01340003</name>
</gene>
<name>A0A2Z6R2E8_9GLOM</name>
<comment type="caution">
    <text evidence="3">The sequence shown here is derived from an EMBL/GenBank/DDBJ whole genome shotgun (WGS) entry which is preliminary data.</text>
</comment>
<dbReference type="EMBL" id="BEXD01000380">
    <property type="protein sequence ID" value="GBB86936.1"/>
    <property type="molecule type" value="Genomic_DNA"/>
</dbReference>
<accession>A0A2Z6R2E8</accession>
<feature type="coiled-coil region" evidence="1">
    <location>
        <begin position="167"/>
        <end position="201"/>
    </location>
</feature>
<dbReference type="OrthoDB" id="2382589at2759"/>
<sequence length="332" mass="39236">MVDWLDADFSERSDSSDEEFVFHEEDVVEDTSGSSEEEESDVDRSTAANQNTPQHTYGYHINGNSAATYNNNRYASPIQNGHGLDESGYTNGKVRHHPHSYNPYGRISPRRSNGERVDDDELVHDRNGFFFPYSEQLPNRPFRKLGVPFEIFSDTFNQFHDEQETMLKELGETEREMHQMNSQLEDEIEIVKEDCNVLKNEYRDICDENKQIKEYIEEMHSFLIPYLNNIVTPDDNDEENEKGVKDMDIDKNNPDEDNEEREEDVDFEFDEVTLGPFLIELFRQQQQQQQQQQEEQGDEQEQDQQQEEKQDDDETHQERQGEQENQQDQQRQ</sequence>
<organism evidence="3 5">
    <name type="scientific">Rhizophagus clarus</name>
    <dbReference type="NCBI Taxonomy" id="94130"/>
    <lineage>
        <taxon>Eukaryota</taxon>
        <taxon>Fungi</taxon>
        <taxon>Fungi incertae sedis</taxon>
        <taxon>Mucoromycota</taxon>
        <taxon>Glomeromycotina</taxon>
        <taxon>Glomeromycetes</taxon>
        <taxon>Glomerales</taxon>
        <taxon>Glomeraceae</taxon>
        <taxon>Rhizophagus</taxon>
    </lineage>
</organism>
<keyword evidence="1" id="KW-0175">Coiled coil</keyword>
<feature type="region of interest" description="Disordered" evidence="2">
    <location>
        <begin position="233"/>
        <end position="332"/>
    </location>
</feature>
<feature type="compositionally biased region" description="Basic and acidic residues" evidence="2">
    <location>
        <begin position="9"/>
        <end position="25"/>
    </location>
</feature>